<dbReference type="Pfam" id="PF02913">
    <property type="entry name" value="FAD-oxidase_C"/>
    <property type="match status" value="1"/>
</dbReference>
<evidence type="ECO:0000313" key="7">
    <source>
        <dbReference type="EMBL" id="SEP24499.1"/>
    </source>
</evidence>
<dbReference type="Proteomes" id="UP000199126">
    <property type="component" value="Unassembled WGS sequence"/>
</dbReference>
<dbReference type="OrthoDB" id="26910at2157"/>
<dbReference type="Pfam" id="PF02754">
    <property type="entry name" value="CCG"/>
    <property type="match status" value="2"/>
</dbReference>
<dbReference type="GO" id="GO:1903457">
    <property type="term" value="P:lactate catabolic process"/>
    <property type="evidence" value="ECO:0007669"/>
    <property type="project" value="TreeGrafter"/>
</dbReference>
<comment type="cofactor">
    <cofactor evidence="1">
        <name>FAD</name>
        <dbReference type="ChEBI" id="CHEBI:57692"/>
    </cofactor>
</comment>
<dbReference type="EMBL" id="FODV01000026">
    <property type="protein sequence ID" value="SEP24499.1"/>
    <property type="molecule type" value="Genomic_DNA"/>
</dbReference>
<dbReference type="RefSeq" id="WP_089827711.1">
    <property type="nucleotide sequence ID" value="NZ_FODV01000026.1"/>
</dbReference>
<dbReference type="GO" id="GO:0004458">
    <property type="term" value="F:D-lactate dehydrogenase (cytochrome) activity"/>
    <property type="evidence" value="ECO:0007669"/>
    <property type="project" value="TreeGrafter"/>
</dbReference>
<evidence type="ECO:0000259" key="6">
    <source>
        <dbReference type="PROSITE" id="PS51387"/>
    </source>
</evidence>
<dbReference type="InterPro" id="IPR004113">
    <property type="entry name" value="FAD-bd_oxidored_4_C"/>
</dbReference>
<evidence type="ECO:0000256" key="3">
    <source>
        <dbReference type="ARBA" id="ARBA00022827"/>
    </source>
</evidence>
<dbReference type="SUPFAM" id="SSF56176">
    <property type="entry name" value="FAD-binding/transporter-associated domain-like"/>
    <property type="match status" value="1"/>
</dbReference>
<gene>
    <name evidence="7" type="ORF">SAMN04487948_1262</name>
</gene>
<dbReference type="PANTHER" id="PTHR11748:SF119">
    <property type="entry name" value="D-2-HYDROXYGLUTARATE DEHYDROGENASE"/>
    <property type="match status" value="1"/>
</dbReference>
<keyword evidence="2" id="KW-0285">Flavoprotein</keyword>
<dbReference type="Gene3D" id="3.30.70.2740">
    <property type="match status" value="1"/>
</dbReference>
<dbReference type="InterPro" id="IPR016166">
    <property type="entry name" value="FAD-bd_PCMH"/>
</dbReference>
<dbReference type="Gene3D" id="1.10.45.10">
    <property type="entry name" value="Vanillyl-alcohol Oxidase, Chain A, domain 4"/>
    <property type="match status" value="1"/>
</dbReference>
<protein>
    <submittedName>
        <fullName evidence="7">FAD/FMN-containing dehydrogenase</fullName>
    </submittedName>
</protein>
<evidence type="ECO:0000256" key="2">
    <source>
        <dbReference type="ARBA" id="ARBA00022630"/>
    </source>
</evidence>
<dbReference type="Gene3D" id="1.10.1060.10">
    <property type="entry name" value="Alpha-helical ferredoxin"/>
    <property type="match status" value="1"/>
</dbReference>
<keyword evidence="8" id="KW-1185">Reference proteome</keyword>
<dbReference type="AlphaFoldDB" id="A0A1H8WA43"/>
<dbReference type="PROSITE" id="PS51387">
    <property type="entry name" value="FAD_PCMH"/>
    <property type="match status" value="1"/>
</dbReference>
<dbReference type="GO" id="GO:0071949">
    <property type="term" value="F:FAD binding"/>
    <property type="evidence" value="ECO:0007669"/>
    <property type="project" value="InterPro"/>
</dbReference>
<feature type="domain" description="4Fe-4S ferredoxin-type" evidence="5">
    <location>
        <begin position="604"/>
        <end position="635"/>
    </location>
</feature>
<dbReference type="InterPro" id="IPR016171">
    <property type="entry name" value="Vanillyl_alc_oxidase_C-sub2"/>
</dbReference>
<evidence type="ECO:0000256" key="4">
    <source>
        <dbReference type="ARBA" id="ARBA00023002"/>
    </source>
</evidence>
<dbReference type="PANTHER" id="PTHR11748">
    <property type="entry name" value="D-LACTATE DEHYDROGENASE"/>
    <property type="match status" value="1"/>
</dbReference>
<dbReference type="PROSITE" id="PS51379">
    <property type="entry name" value="4FE4S_FER_2"/>
    <property type="match status" value="1"/>
</dbReference>
<dbReference type="SUPFAM" id="SSF55103">
    <property type="entry name" value="FAD-linked oxidases, C-terminal domain"/>
    <property type="match status" value="1"/>
</dbReference>
<keyword evidence="4" id="KW-0560">Oxidoreductase</keyword>
<evidence type="ECO:0000256" key="1">
    <source>
        <dbReference type="ARBA" id="ARBA00001974"/>
    </source>
</evidence>
<dbReference type="GO" id="GO:0008720">
    <property type="term" value="F:D-lactate dehydrogenase (NAD+) activity"/>
    <property type="evidence" value="ECO:0007669"/>
    <property type="project" value="TreeGrafter"/>
</dbReference>
<dbReference type="GO" id="GO:0051536">
    <property type="term" value="F:iron-sulfur cluster binding"/>
    <property type="evidence" value="ECO:0007669"/>
    <property type="project" value="InterPro"/>
</dbReference>
<evidence type="ECO:0000313" key="8">
    <source>
        <dbReference type="Proteomes" id="UP000199126"/>
    </source>
</evidence>
<proteinExistence type="predicted"/>
<keyword evidence="3" id="KW-0274">FAD</keyword>
<dbReference type="Gene3D" id="3.30.465.10">
    <property type="match status" value="1"/>
</dbReference>
<dbReference type="SUPFAM" id="SSF46548">
    <property type="entry name" value="alpha-helical ferredoxin"/>
    <property type="match status" value="1"/>
</dbReference>
<feature type="domain" description="FAD-binding PCMH-type" evidence="6">
    <location>
        <begin position="34"/>
        <end position="264"/>
    </location>
</feature>
<name>A0A1H8WA43_9EURY</name>
<dbReference type="InterPro" id="IPR006094">
    <property type="entry name" value="Oxid_FAD_bind_N"/>
</dbReference>
<dbReference type="PROSITE" id="PS00198">
    <property type="entry name" value="4FE4S_FER_1"/>
    <property type="match status" value="1"/>
</dbReference>
<dbReference type="InterPro" id="IPR016164">
    <property type="entry name" value="FAD-linked_Oxase-like_C"/>
</dbReference>
<sequence>MSLDSSSPLLRTIDGDVDFSEQTRLLYATDASIYRETPAGVIAPRSTTDVCQIVEYARKMETSITPRGAGSSLTGNAIGAGIVVDFERYFDNIVDVNPDGRTVTVQPGVVLDNLNAHLKEYGLYFPPDPSTSGTCTIGGMVANDAAGAHSVRHGTTRDNVQSVECVLADGTVERFERLSSDDVASKCDRDDRVGEIYRTVRDIGIEYVDEIDARYPDVDRNSSGYDLDTAIGQDGSWVDLSKLITGSEGTLAAITEVTLEVAERPETRIAALVFYEDIITAADAVPGVLEADPSVVELIDDAVLGYAREAWGIDLVPQNTGAALLIEAETTAELQETRLEELVSAATTESTVSVERAINDAAQNDIWKIRKASNPLLNRQPGDEQALSFIEDAAVPPEQLAEYLDRVGEILAAHDLRASVFGHAGQGVLHIKPFLNLKTQQDRNKLRSVSEQVHDLVLDVGGCVSGEHGDGRLRSTYLESMYGEDLYAAFIQLKRAFDPDDVFNPAKVVPTQDGSLAEVDDELRYDNYSPEPIDTALSFDEENGFSSLVEQCNGCSKCRTTDAGVMCPSYRAVEAESTTTRGRANMLREALNGTLGEDAITSDWFQEEVLELCLSCKACERECPTGTDISKLKTEVKHQKHQKSGVPLRSQLFGNVRTLNRLGSLFTPVSNWLADSRPARWLMEKALGIDQRRELPEFASESLEAWFQSYTPSNQSNENGEVILFADCYTNYNHPEVGQAAVEILDYCGYTVELLETACCGRPALSQGMVEKARADAETNVERLGDRVAEDVPILSVEPSCVSALEEYSDLVDDPRGIPTVARTVVEFLHQEGALTQVDFTPTGERVAVHGHCHSKARGRDQAPLELLRTAAFEVEPVESTCCGMAGAFGYEAEHYDLSVSLGDELATKLDAIDADHVVTTGASCSQQVAERYAQSTHPLVLLADCLER</sequence>
<dbReference type="InterPro" id="IPR016169">
    <property type="entry name" value="FAD-bd_PCMH_sub2"/>
</dbReference>
<dbReference type="Pfam" id="PF13183">
    <property type="entry name" value="Fer4_8"/>
    <property type="match status" value="1"/>
</dbReference>
<dbReference type="Pfam" id="PF01565">
    <property type="entry name" value="FAD_binding_4"/>
    <property type="match status" value="1"/>
</dbReference>
<dbReference type="InterPro" id="IPR017896">
    <property type="entry name" value="4Fe4S_Fe-S-bd"/>
</dbReference>
<reference evidence="8" key="1">
    <citation type="submission" date="2016-10" db="EMBL/GenBank/DDBJ databases">
        <authorList>
            <person name="Varghese N."/>
            <person name="Submissions S."/>
        </authorList>
    </citation>
    <scope>NUCLEOTIDE SEQUENCE [LARGE SCALE GENOMIC DNA]</scope>
    <source>
        <strain evidence="8">CGMCC 1.10121</strain>
    </source>
</reference>
<dbReference type="InterPro" id="IPR004017">
    <property type="entry name" value="Cys_rich_dom"/>
</dbReference>
<accession>A0A1H8WA43</accession>
<dbReference type="InterPro" id="IPR017900">
    <property type="entry name" value="4Fe4S_Fe_S_CS"/>
</dbReference>
<organism evidence="7 8">
    <name type="scientific">Halogranum amylolyticum</name>
    <dbReference type="NCBI Taxonomy" id="660520"/>
    <lineage>
        <taxon>Archaea</taxon>
        <taxon>Methanobacteriati</taxon>
        <taxon>Methanobacteriota</taxon>
        <taxon>Stenosarchaea group</taxon>
        <taxon>Halobacteria</taxon>
        <taxon>Halobacteriales</taxon>
        <taxon>Haloferacaceae</taxon>
    </lineage>
</organism>
<dbReference type="InterPro" id="IPR036318">
    <property type="entry name" value="FAD-bd_PCMH-like_sf"/>
</dbReference>
<dbReference type="InterPro" id="IPR009051">
    <property type="entry name" value="Helical_ferredxn"/>
</dbReference>
<evidence type="ECO:0000259" key="5">
    <source>
        <dbReference type="PROSITE" id="PS51379"/>
    </source>
</evidence>